<dbReference type="RefSeq" id="WP_007140787.1">
    <property type="nucleotide sequence ID" value="NZ_AOLZ01000023.1"/>
</dbReference>
<feature type="transmembrane region" description="Helical" evidence="1">
    <location>
        <begin position="12"/>
        <end position="30"/>
    </location>
</feature>
<dbReference type="KEGG" id="hlc:CHINAEXTREME18330"/>
<evidence type="ECO:0000313" key="2">
    <source>
        <dbReference type="EMBL" id="APW99606.1"/>
    </source>
</evidence>
<feature type="transmembrane region" description="Helical" evidence="1">
    <location>
        <begin position="176"/>
        <end position="201"/>
    </location>
</feature>
<evidence type="ECO:0000313" key="5">
    <source>
        <dbReference type="Proteomes" id="UP000186547"/>
    </source>
</evidence>
<keyword evidence="4" id="KW-1185">Reference proteome</keyword>
<dbReference type="PATRIC" id="fig|358396.7.peg.1072"/>
<protein>
    <submittedName>
        <fullName evidence="3">Uncharacterized protein</fullName>
    </submittedName>
</protein>
<dbReference type="EMBL" id="AOLZ01000023">
    <property type="protein sequence ID" value="EMA35610.1"/>
    <property type="molecule type" value="Genomic_DNA"/>
</dbReference>
<dbReference type="EMBL" id="CP019285">
    <property type="protein sequence ID" value="APW99606.1"/>
    <property type="molecule type" value="Genomic_DNA"/>
</dbReference>
<dbReference type="AlphaFoldDB" id="M0LU37"/>
<gene>
    <name evidence="3" type="ORF">C445_05238</name>
    <name evidence="2" type="ORF">CHINAEXTREME_18330</name>
</gene>
<name>M0LU37_NATLA</name>
<keyword evidence="1" id="KW-1133">Transmembrane helix</keyword>
<dbReference type="GeneID" id="30923124"/>
<accession>M0LU37</accession>
<sequence>MTPAPLQRWQVAATIGIVILSAVSSLLGLFRPGHYPPALLPAFYVQDLLLLVLAVPVLAVALRYAMAGSLRGRIVWLGALAYMTYMWISIALQVPFNRFFLGYVALFSLSMFTFVGGAVSADADAVRRSLADRVSERVYGAVLIVIAIGLATLWLAELVPATLTGTPPLLVEEMGAQALVSHFVDLAIVVPALLIAGGWLWRGRPWGYVFAGVGLVFGALLAPTIAGMTVVLVLGGDVTVPPVALVFTMAPILLAAVLAGRYVSLLSGAERVASSDEGSQPSTADG</sequence>
<organism evidence="3 4">
    <name type="scientific">Natronobacterium lacisalsi AJ5</name>
    <dbReference type="NCBI Taxonomy" id="358396"/>
    <lineage>
        <taxon>Archaea</taxon>
        <taxon>Methanobacteriati</taxon>
        <taxon>Methanobacteriota</taxon>
        <taxon>Stenosarchaea group</taxon>
        <taxon>Halobacteria</taxon>
        <taxon>Halobacteriales</taxon>
        <taxon>Natrialbaceae</taxon>
        <taxon>Natronobacterium</taxon>
    </lineage>
</organism>
<keyword evidence="1" id="KW-0472">Membrane</keyword>
<dbReference type="STRING" id="358396.CHINAEXTREME_18330"/>
<reference evidence="2" key="3">
    <citation type="submission" date="2017-01" db="EMBL/GenBank/DDBJ databases">
        <authorList>
            <person name="Mah S.A."/>
            <person name="Swanson W.J."/>
            <person name="Moy G.W."/>
            <person name="Vacquier V.D."/>
        </authorList>
    </citation>
    <scope>NUCLEOTIDE SEQUENCE</scope>
    <source>
        <strain evidence="2">AJ5</strain>
    </source>
</reference>
<proteinExistence type="predicted"/>
<feature type="transmembrane region" description="Helical" evidence="1">
    <location>
        <begin position="138"/>
        <end position="156"/>
    </location>
</feature>
<feature type="transmembrane region" description="Helical" evidence="1">
    <location>
        <begin position="100"/>
        <end position="126"/>
    </location>
</feature>
<feature type="transmembrane region" description="Helical" evidence="1">
    <location>
        <begin position="240"/>
        <end position="263"/>
    </location>
</feature>
<feature type="transmembrane region" description="Helical" evidence="1">
    <location>
        <begin position="208"/>
        <end position="234"/>
    </location>
</feature>
<evidence type="ECO:0000313" key="3">
    <source>
        <dbReference type="EMBL" id="EMA35610.1"/>
    </source>
</evidence>
<dbReference type="Proteomes" id="UP000011555">
    <property type="component" value="Unassembled WGS sequence"/>
</dbReference>
<evidence type="ECO:0000256" key="1">
    <source>
        <dbReference type="SAM" id="Phobius"/>
    </source>
</evidence>
<feature type="transmembrane region" description="Helical" evidence="1">
    <location>
        <begin position="74"/>
        <end position="94"/>
    </location>
</feature>
<keyword evidence="1" id="KW-0812">Transmembrane</keyword>
<reference evidence="3 4" key="2">
    <citation type="journal article" date="2014" name="PLoS Genet.">
        <title>Phylogenetically driven sequencing of extremely halophilic archaea reveals strategies for static and dynamic osmo-response.</title>
        <authorList>
            <person name="Becker E.A."/>
            <person name="Seitzer P.M."/>
            <person name="Tritt A."/>
            <person name="Larsen D."/>
            <person name="Krusor M."/>
            <person name="Yao A.I."/>
            <person name="Wu D."/>
            <person name="Madern D."/>
            <person name="Eisen J.A."/>
            <person name="Darling A.E."/>
            <person name="Facciotti M.T."/>
        </authorList>
    </citation>
    <scope>NUCLEOTIDE SEQUENCE [LARGE SCALE GENOMIC DNA]</scope>
    <source>
        <strain evidence="3 4">AJ5</strain>
    </source>
</reference>
<dbReference type="eggNOG" id="arCOG06802">
    <property type="taxonomic scope" value="Archaea"/>
</dbReference>
<dbReference type="Proteomes" id="UP000186547">
    <property type="component" value="Chromosome"/>
</dbReference>
<evidence type="ECO:0000313" key="4">
    <source>
        <dbReference type="Proteomes" id="UP000011555"/>
    </source>
</evidence>
<reference evidence="2 5" key="1">
    <citation type="journal article" date="2011" name="J. Bacteriol.">
        <title>Genome sequence of Halobiforma lacisalsi AJ5, an extremely halophilic archaeon which harbors a bop gene.</title>
        <authorList>
            <person name="Jiang X."/>
            <person name="Wang S."/>
            <person name="Cheng H."/>
            <person name="Huo Y."/>
            <person name="Zhang X."/>
            <person name="Zhu X."/>
            <person name="Han X."/>
            <person name="Ni P."/>
            <person name="Wu M."/>
        </authorList>
    </citation>
    <scope>NUCLEOTIDE SEQUENCE [LARGE SCALE GENOMIC DNA]</scope>
    <source>
        <strain evidence="2 5">AJ5</strain>
    </source>
</reference>
<feature type="transmembrane region" description="Helical" evidence="1">
    <location>
        <begin position="42"/>
        <end position="62"/>
    </location>
</feature>